<dbReference type="GeneID" id="58919505"/>
<gene>
    <name evidence="1" type="ORF">TIRI35C_1763</name>
</gene>
<dbReference type="AlphaFoldDB" id="A0A7G2D8S9"/>
<dbReference type="KEGG" id="tcq:TIRI35C_1763"/>
<organism evidence="1 2">
    <name type="scientific">Thermococcus camini</name>
    <dbReference type="NCBI Taxonomy" id="2016373"/>
    <lineage>
        <taxon>Archaea</taxon>
        <taxon>Methanobacteriati</taxon>
        <taxon>Methanobacteriota</taxon>
        <taxon>Thermococci</taxon>
        <taxon>Thermococcales</taxon>
        <taxon>Thermococcaceae</taxon>
        <taxon>Thermococcus</taxon>
    </lineage>
</organism>
<name>A0A7G2D8S9_9EURY</name>
<dbReference type="Proteomes" id="UP000516304">
    <property type="component" value="Chromosome TIRI35C"/>
</dbReference>
<evidence type="ECO:0000313" key="1">
    <source>
        <dbReference type="EMBL" id="CAD5244917.1"/>
    </source>
</evidence>
<proteinExistence type="predicted"/>
<sequence length="151" mass="17860">MSGDDKRVEEMLDYMKDAVLHPERHPEHWEDWLRAGRREFLLLNVIYYIQHYGGKEKGVSKEDIRALLNALLIVDDEIYVNIIKPNRPLEFTLRELIEDKLISQTSDGSFLVNPERVTEERLMYWKRIRGKLEKAWLIATGGDHHVYGRKA</sequence>
<dbReference type="RefSeq" id="WP_188202559.1">
    <property type="nucleotide sequence ID" value="NZ_LR881183.1"/>
</dbReference>
<accession>A0A7G2D8S9</accession>
<reference evidence="1 2" key="1">
    <citation type="submission" date="2020-09" db="EMBL/GenBank/DDBJ databases">
        <authorList>
            <person name="Courtine D."/>
        </authorList>
    </citation>
    <scope>NUCLEOTIDE SEQUENCE [LARGE SCALE GENOMIC DNA]</scope>
    <source>
        <strain evidence="1 2">IRI35c</strain>
    </source>
</reference>
<keyword evidence="2" id="KW-1185">Reference proteome</keyword>
<evidence type="ECO:0000313" key="2">
    <source>
        <dbReference type="Proteomes" id="UP000516304"/>
    </source>
</evidence>
<dbReference type="EMBL" id="LR881183">
    <property type="protein sequence ID" value="CAD5244917.1"/>
    <property type="molecule type" value="Genomic_DNA"/>
</dbReference>
<protein>
    <submittedName>
        <fullName evidence="1">Uncharacterized protein</fullName>
    </submittedName>
</protein>